<gene>
    <name evidence="1" type="ORF">F3B44_26770</name>
</gene>
<evidence type="ECO:0000313" key="1">
    <source>
        <dbReference type="EMBL" id="KAA4738167.1"/>
    </source>
</evidence>
<accession>A0A642EQZ8</accession>
<comment type="caution">
    <text evidence="1">The sequence shown here is derived from an EMBL/GenBank/DDBJ whole genome shotgun (WGS) entry which is preliminary data.</text>
</comment>
<dbReference type="EMBL" id="VWEQ01000257">
    <property type="protein sequence ID" value="KAA4738167.1"/>
    <property type="molecule type" value="Genomic_DNA"/>
</dbReference>
<evidence type="ECO:0000313" key="2">
    <source>
        <dbReference type="Proteomes" id="UP000479773"/>
    </source>
</evidence>
<dbReference type="Proteomes" id="UP000479773">
    <property type="component" value="Unassembled WGS sequence"/>
</dbReference>
<dbReference type="AlphaFoldDB" id="A0A642EQZ8"/>
<sequence>MIQQKDLLQESIEFISGNLNATTHDVPIHLLKYWETDLDMPGVTSKERAKGFTVFMYALTKYHETKGKEEFELTLKELISLFNDFVTLVSIGIIDQQTSVHILPIKLFDFDNYSNLNIQAL</sequence>
<organism evidence="1 2">
    <name type="scientific">Bacteroides fragilis</name>
    <dbReference type="NCBI Taxonomy" id="817"/>
    <lineage>
        <taxon>Bacteria</taxon>
        <taxon>Pseudomonadati</taxon>
        <taxon>Bacteroidota</taxon>
        <taxon>Bacteroidia</taxon>
        <taxon>Bacteroidales</taxon>
        <taxon>Bacteroidaceae</taxon>
        <taxon>Bacteroides</taxon>
    </lineage>
</organism>
<reference evidence="1 2" key="1">
    <citation type="journal article" date="2019" name="Nat. Med.">
        <title>A library of human gut bacterial isolates paired with longitudinal multiomics data enables mechanistic microbiome research.</title>
        <authorList>
            <person name="Poyet M."/>
            <person name="Groussin M."/>
            <person name="Gibbons S.M."/>
            <person name="Avila-Pacheco J."/>
            <person name="Jiang X."/>
            <person name="Kearney S.M."/>
            <person name="Perrotta A.R."/>
            <person name="Berdy B."/>
            <person name="Zhao S."/>
            <person name="Lieberman T.D."/>
            <person name="Swanson P.K."/>
            <person name="Smith M."/>
            <person name="Roesemann S."/>
            <person name="Alexander J.E."/>
            <person name="Rich S.A."/>
            <person name="Livny J."/>
            <person name="Vlamakis H."/>
            <person name="Clish C."/>
            <person name="Bullock K."/>
            <person name="Deik A."/>
            <person name="Scott J."/>
            <person name="Pierce K.A."/>
            <person name="Xavier R.J."/>
            <person name="Alm E.J."/>
        </authorList>
    </citation>
    <scope>NUCLEOTIDE SEQUENCE [LARGE SCALE GENOMIC DNA]</scope>
    <source>
        <strain evidence="1 2">BIOML-A106</strain>
    </source>
</reference>
<protein>
    <submittedName>
        <fullName evidence="1">Uncharacterized protein</fullName>
    </submittedName>
</protein>
<proteinExistence type="predicted"/>
<name>A0A642EQZ8_BACFG</name>